<dbReference type="EMBL" id="SSOP01000125">
    <property type="protein sequence ID" value="KAB5591078.1"/>
    <property type="molecule type" value="Genomic_DNA"/>
</dbReference>
<dbReference type="Proteomes" id="UP000383932">
    <property type="component" value="Unassembled WGS sequence"/>
</dbReference>
<evidence type="ECO:0000313" key="1">
    <source>
        <dbReference type="EMBL" id="KAB5591078.1"/>
    </source>
</evidence>
<sequence>MSKIRAVPSAGTRLDRLGNKQVEAQEYTDNLYYATALAEVFGLVVPVRKRQVISSCRVDKQPVEIPAMVPLAISRQTVPDPIASAYCLLPATGLSINTNHVRYVSSYRRAQSTQLAHRCAHCGRYDEGVSVSKTCSLASLKSNKIVPRLKFAPFGASKALKPVQPYFLAHPQPRLSLAVQVITPGHAALRCTVVLIMSGTSGRNETSFEIKLGSMVGSGGSMIGPGHVQNDPRLERRKTTGSSQYTVDPLESFILGTKLRGLDRLSTYRYIYVFIGHRDERDEMSNARLGLILGPALSANHRP</sequence>
<name>A0A5N5QHX0_9AGAM</name>
<proteinExistence type="predicted"/>
<protein>
    <submittedName>
        <fullName evidence="1">Uncharacterized protein</fullName>
    </submittedName>
</protein>
<reference evidence="1 2" key="1">
    <citation type="journal article" date="2019" name="Fungal Biol. Biotechnol.">
        <title>Draft genome sequence of fastidious pathogen Ceratobasidium theobromae, which causes vascular-streak dieback in Theobroma cacao.</title>
        <authorList>
            <person name="Ali S.S."/>
            <person name="Asman A."/>
            <person name="Shao J."/>
            <person name="Firmansyah A.P."/>
            <person name="Susilo A.W."/>
            <person name="Rosmana A."/>
            <person name="McMahon P."/>
            <person name="Junaid M."/>
            <person name="Guest D."/>
            <person name="Kheng T.Y."/>
            <person name="Meinhardt L.W."/>
            <person name="Bailey B.A."/>
        </authorList>
    </citation>
    <scope>NUCLEOTIDE SEQUENCE [LARGE SCALE GENOMIC DNA]</scope>
    <source>
        <strain evidence="1 2">CT2</strain>
    </source>
</reference>
<comment type="caution">
    <text evidence="1">The sequence shown here is derived from an EMBL/GenBank/DDBJ whole genome shotgun (WGS) entry which is preliminary data.</text>
</comment>
<organism evidence="1 2">
    <name type="scientific">Ceratobasidium theobromae</name>
    <dbReference type="NCBI Taxonomy" id="1582974"/>
    <lineage>
        <taxon>Eukaryota</taxon>
        <taxon>Fungi</taxon>
        <taxon>Dikarya</taxon>
        <taxon>Basidiomycota</taxon>
        <taxon>Agaricomycotina</taxon>
        <taxon>Agaricomycetes</taxon>
        <taxon>Cantharellales</taxon>
        <taxon>Ceratobasidiaceae</taxon>
        <taxon>Ceratobasidium</taxon>
    </lineage>
</organism>
<keyword evidence="2" id="KW-1185">Reference proteome</keyword>
<dbReference type="AlphaFoldDB" id="A0A5N5QHX0"/>
<accession>A0A5N5QHX0</accession>
<gene>
    <name evidence="1" type="ORF">CTheo_5490</name>
</gene>
<evidence type="ECO:0000313" key="2">
    <source>
        <dbReference type="Proteomes" id="UP000383932"/>
    </source>
</evidence>